<dbReference type="InterPro" id="IPR014721">
    <property type="entry name" value="Ribsml_uS5_D2-typ_fold_subgr"/>
</dbReference>
<proteinExistence type="inferred from homology"/>
<name>A0A1X2IZ71_9FUNG</name>
<dbReference type="GO" id="GO:0004413">
    <property type="term" value="F:homoserine kinase activity"/>
    <property type="evidence" value="ECO:0007669"/>
    <property type="project" value="UniProtKB-EC"/>
</dbReference>
<dbReference type="HAMAP" id="MF_00384">
    <property type="entry name" value="Homoser_kinase"/>
    <property type="match status" value="1"/>
</dbReference>
<dbReference type="InterPro" id="IPR020568">
    <property type="entry name" value="Ribosomal_Su5_D2-typ_SF"/>
</dbReference>
<feature type="domain" description="GHMP kinase N-terminal" evidence="12">
    <location>
        <begin position="69"/>
        <end position="153"/>
    </location>
</feature>
<evidence type="ECO:0000313" key="15">
    <source>
        <dbReference type="Proteomes" id="UP000193560"/>
    </source>
</evidence>
<evidence type="ECO:0000256" key="9">
    <source>
        <dbReference type="ARBA" id="ARBA00022777"/>
    </source>
</evidence>
<accession>A0A1X2IZ71</accession>
<dbReference type="InterPro" id="IPR000870">
    <property type="entry name" value="Homoserine_kinase"/>
</dbReference>
<dbReference type="STRING" id="90262.A0A1X2IZ71"/>
<evidence type="ECO:0000256" key="1">
    <source>
        <dbReference type="ARBA" id="ARBA00005015"/>
    </source>
</evidence>
<dbReference type="EC" id="2.7.1.39" evidence="3"/>
<dbReference type="Gene3D" id="3.30.230.10">
    <property type="match status" value="1"/>
</dbReference>
<protein>
    <recommendedName>
        <fullName evidence="4">Homoserine kinase</fullName>
        <ecNumber evidence="3">2.7.1.39</ecNumber>
    </recommendedName>
</protein>
<organism evidence="14 15">
    <name type="scientific">Absidia repens</name>
    <dbReference type="NCBI Taxonomy" id="90262"/>
    <lineage>
        <taxon>Eukaryota</taxon>
        <taxon>Fungi</taxon>
        <taxon>Fungi incertae sedis</taxon>
        <taxon>Mucoromycota</taxon>
        <taxon>Mucoromycotina</taxon>
        <taxon>Mucoromycetes</taxon>
        <taxon>Mucorales</taxon>
        <taxon>Cunninghamellaceae</taxon>
        <taxon>Absidia</taxon>
    </lineage>
</organism>
<keyword evidence="7" id="KW-0791">Threonine biosynthesis</keyword>
<dbReference type="EMBL" id="MCGE01000002">
    <property type="protein sequence ID" value="ORZ24626.1"/>
    <property type="molecule type" value="Genomic_DNA"/>
</dbReference>
<dbReference type="InterPro" id="IPR036554">
    <property type="entry name" value="GHMP_kinase_C_sf"/>
</dbReference>
<dbReference type="GO" id="GO:0009088">
    <property type="term" value="P:threonine biosynthetic process"/>
    <property type="evidence" value="ECO:0007669"/>
    <property type="project" value="UniProtKB-UniPathway"/>
</dbReference>
<evidence type="ECO:0000256" key="4">
    <source>
        <dbReference type="ARBA" id="ARBA00017858"/>
    </source>
</evidence>
<evidence type="ECO:0000256" key="2">
    <source>
        <dbReference type="ARBA" id="ARBA00007370"/>
    </source>
</evidence>
<keyword evidence="6" id="KW-0808">Transferase</keyword>
<feature type="domain" description="GHMP kinase C-terminal" evidence="13">
    <location>
        <begin position="241"/>
        <end position="307"/>
    </location>
</feature>
<dbReference type="UniPathway" id="UPA00050">
    <property type="reaction ID" value="UER00064"/>
</dbReference>
<dbReference type="AlphaFoldDB" id="A0A1X2IZ71"/>
<dbReference type="SUPFAM" id="SSF54211">
    <property type="entry name" value="Ribosomal protein S5 domain 2-like"/>
    <property type="match status" value="1"/>
</dbReference>
<dbReference type="InterPro" id="IPR013750">
    <property type="entry name" value="GHMP_kinase_C_dom"/>
</dbReference>
<evidence type="ECO:0000256" key="7">
    <source>
        <dbReference type="ARBA" id="ARBA00022697"/>
    </source>
</evidence>
<dbReference type="InterPro" id="IPR006204">
    <property type="entry name" value="GHMP_kinase_N_dom"/>
</dbReference>
<keyword evidence="9 14" id="KW-0418">Kinase</keyword>
<keyword evidence="8" id="KW-0547">Nucleotide-binding</keyword>
<evidence type="ECO:0000313" key="14">
    <source>
        <dbReference type="EMBL" id="ORZ24626.1"/>
    </source>
</evidence>
<dbReference type="PANTHER" id="PTHR20861">
    <property type="entry name" value="HOMOSERINE/4-DIPHOSPHOCYTIDYL-2-C-METHYL-D-ERYTHRITOL KINASE"/>
    <property type="match status" value="1"/>
</dbReference>
<dbReference type="OrthoDB" id="195231at2759"/>
<dbReference type="PANTHER" id="PTHR20861:SF1">
    <property type="entry name" value="HOMOSERINE KINASE"/>
    <property type="match status" value="1"/>
</dbReference>
<keyword evidence="10" id="KW-0067">ATP-binding</keyword>
<dbReference type="Pfam" id="PF00288">
    <property type="entry name" value="GHMP_kinases_N"/>
    <property type="match status" value="1"/>
</dbReference>
<gene>
    <name evidence="14" type="ORF">BCR42DRAFT_403326</name>
</gene>
<evidence type="ECO:0000256" key="3">
    <source>
        <dbReference type="ARBA" id="ARBA00012078"/>
    </source>
</evidence>
<dbReference type="NCBIfam" id="TIGR00191">
    <property type="entry name" value="thrB"/>
    <property type="match status" value="1"/>
</dbReference>
<evidence type="ECO:0000259" key="13">
    <source>
        <dbReference type="Pfam" id="PF08544"/>
    </source>
</evidence>
<keyword evidence="5" id="KW-0028">Amino-acid biosynthesis</keyword>
<evidence type="ECO:0000256" key="11">
    <source>
        <dbReference type="ARBA" id="ARBA00049913"/>
    </source>
</evidence>
<evidence type="ECO:0000256" key="10">
    <source>
        <dbReference type="ARBA" id="ARBA00022840"/>
    </source>
</evidence>
<comment type="similarity">
    <text evidence="2">Belongs to the GHMP kinase family. Homoserine kinase subfamily.</text>
</comment>
<dbReference type="PRINTS" id="PR00958">
    <property type="entry name" value="HOMSERKINASE"/>
</dbReference>
<reference evidence="14 15" key="1">
    <citation type="submission" date="2016-07" db="EMBL/GenBank/DDBJ databases">
        <title>Pervasive Adenine N6-methylation of Active Genes in Fungi.</title>
        <authorList>
            <consortium name="DOE Joint Genome Institute"/>
            <person name="Mondo S.J."/>
            <person name="Dannebaum R.O."/>
            <person name="Kuo R.C."/>
            <person name="Labutti K."/>
            <person name="Haridas S."/>
            <person name="Kuo A."/>
            <person name="Salamov A."/>
            <person name="Ahrendt S.R."/>
            <person name="Lipzen A."/>
            <person name="Sullivan W."/>
            <person name="Andreopoulos W.B."/>
            <person name="Clum A."/>
            <person name="Lindquist E."/>
            <person name="Daum C."/>
            <person name="Ramamoorthy G.K."/>
            <person name="Gryganskyi A."/>
            <person name="Culley D."/>
            <person name="Magnuson J.K."/>
            <person name="James T.Y."/>
            <person name="O'Malley M.A."/>
            <person name="Stajich J.E."/>
            <person name="Spatafora J.W."/>
            <person name="Visel A."/>
            <person name="Grigoriev I.V."/>
        </authorList>
    </citation>
    <scope>NUCLEOTIDE SEQUENCE [LARGE SCALE GENOMIC DNA]</scope>
    <source>
        <strain evidence="14 15">NRRL 1336</strain>
    </source>
</reference>
<keyword evidence="15" id="KW-1185">Reference proteome</keyword>
<dbReference type="Gene3D" id="3.30.70.890">
    <property type="entry name" value="GHMP kinase, C-terminal domain"/>
    <property type="match status" value="1"/>
</dbReference>
<dbReference type="Pfam" id="PF08544">
    <property type="entry name" value="GHMP_kinases_C"/>
    <property type="match status" value="1"/>
</dbReference>
<sequence>MTSTTSRHFRISAPASTANIGPGFDVLGASLSLYLTLDVHVGGDSNSQDFEMTYSGEGAKDVPLTPEHNLITKAALYVLSANGIQQLPRPLKIHVDNPIPLGRGLGSSGAAVVAGILLGDALGQLKLSRSRLLDYCLMIERHPDNVAAALVGGFVASYLRELSPEDMEGIPESESLLELGWNKNIKCIAIVPQFKVATAEARSVLPSSYQRQDVIFNFQRLAVLTTALGQNPPDSDLIYNAMQDKVHQPYRKTLIPGLPEVLSSITPEKYDGLLGICLSGAGPTILALATKNFDAIANAAQAVFKEHGIQDSFYKVLDVVEDGSTCVDL</sequence>
<evidence type="ECO:0000256" key="5">
    <source>
        <dbReference type="ARBA" id="ARBA00022605"/>
    </source>
</evidence>
<dbReference type="InterPro" id="IPR006203">
    <property type="entry name" value="GHMP_knse_ATP-bd_CS"/>
</dbReference>
<comment type="catalytic activity">
    <reaction evidence="11">
        <text>L-homoserine + ATP = O-phospho-L-homoserine + ADP + H(+)</text>
        <dbReference type="Rhea" id="RHEA:13985"/>
        <dbReference type="ChEBI" id="CHEBI:15378"/>
        <dbReference type="ChEBI" id="CHEBI:30616"/>
        <dbReference type="ChEBI" id="CHEBI:57476"/>
        <dbReference type="ChEBI" id="CHEBI:57590"/>
        <dbReference type="ChEBI" id="CHEBI:456216"/>
        <dbReference type="EC" id="2.7.1.39"/>
    </reaction>
    <physiologicalReaction direction="left-to-right" evidence="11">
        <dbReference type="Rhea" id="RHEA:13986"/>
    </physiologicalReaction>
</comment>
<dbReference type="GO" id="GO:0009092">
    <property type="term" value="P:homoserine metabolic process"/>
    <property type="evidence" value="ECO:0007669"/>
    <property type="project" value="EnsemblFungi"/>
</dbReference>
<comment type="pathway">
    <text evidence="1">Amino-acid biosynthesis; L-threonine biosynthesis; L-threonine from L-aspartate: step 4/5.</text>
</comment>
<dbReference type="GO" id="GO:0005524">
    <property type="term" value="F:ATP binding"/>
    <property type="evidence" value="ECO:0007669"/>
    <property type="project" value="UniProtKB-KW"/>
</dbReference>
<dbReference type="PIRSF" id="PIRSF000676">
    <property type="entry name" value="Homoser_kin"/>
    <property type="match status" value="1"/>
</dbReference>
<dbReference type="SUPFAM" id="SSF55060">
    <property type="entry name" value="GHMP Kinase, C-terminal domain"/>
    <property type="match status" value="1"/>
</dbReference>
<evidence type="ECO:0000256" key="6">
    <source>
        <dbReference type="ARBA" id="ARBA00022679"/>
    </source>
</evidence>
<dbReference type="Proteomes" id="UP000193560">
    <property type="component" value="Unassembled WGS sequence"/>
</dbReference>
<evidence type="ECO:0000256" key="8">
    <source>
        <dbReference type="ARBA" id="ARBA00022741"/>
    </source>
</evidence>
<comment type="caution">
    <text evidence="14">The sequence shown here is derived from an EMBL/GenBank/DDBJ whole genome shotgun (WGS) entry which is preliminary data.</text>
</comment>
<evidence type="ECO:0000259" key="12">
    <source>
        <dbReference type="Pfam" id="PF00288"/>
    </source>
</evidence>
<dbReference type="PROSITE" id="PS00627">
    <property type="entry name" value="GHMP_KINASES_ATP"/>
    <property type="match status" value="1"/>
</dbReference>